<dbReference type="EMBL" id="KV441550">
    <property type="protein sequence ID" value="OAG08526.1"/>
    <property type="molecule type" value="Genomic_DNA"/>
</dbReference>
<evidence type="ECO:0000256" key="1">
    <source>
        <dbReference type="SAM" id="Coils"/>
    </source>
</evidence>
<feature type="coiled-coil region" evidence="1">
    <location>
        <begin position="232"/>
        <end position="280"/>
    </location>
</feature>
<gene>
    <name evidence="3" type="ORF">CC84DRAFT_1239732</name>
</gene>
<organism evidence="3 4">
    <name type="scientific">Paraphaeosphaeria sporulosa</name>
    <dbReference type="NCBI Taxonomy" id="1460663"/>
    <lineage>
        <taxon>Eukaryota</taxon>
        <taxon>Fungi</taxon>
        <taxon>Dikarya</taxon>
        <taxon>Ascomycota</taxon>
        <taxon>Pezizomycotina</taxon>
        <taxon>Dothideomycetes</taxon>
        <taxon>Pleosporomycetidae</taxon>
        <taxon>Pleosporales</taxon>
        <taxon>Massarineae</taxon>
        <taxon>Didymosphaeriaceae</taxon>
        <taxon>Paraphaeosphaeria</taxon>
    </lineage>
</organism>
<proteinExistence type="predicted"/>
<evidence type="ECO:0000313" key="3">
    <source>
        <dbReference type="EMBL" id="OAG08526.1"/>
    </source>
</evidence>
<sequence length="382" mass="43015">MCMMVAYYFLAADRIPEIATRTSSFIHHFAKLCGNIYVHTADEIDSREASAPAPIDGPRVGQAIPSTRLSRSLDQQDRASVLPLLETQQQDSHRKQGADDDVFQTRKDTSDAQIIASTYHVGDKGDRSSVPPVNGDSPRISSPMVWDGSNVSPTTQLPRNSTDRLMDLASPKGTPEIELQNREKVIQPVLAEKKALNIDDLAAFVARFKELEAETTQLQEHRVANADLKGLVSQAKDDAKRACTQVQELQERSLNQKSEIEELRKELARTEKDSTDMTLKLTTDLDQERQKLQLVQRAHVQTRSKLSTVQAEKEQLMQRVAWVERSRPSAQKLAVMEASLQAMEADKKGMQDRIRILEGQVQAEKNKFSEYKRKIRNLSLDP</sequence>
<keyword evidence="4" id="KW-1185">Reference proteome</keyword>
<evidence type="ECO:0000313" key="4">
    <source>
        <dbReference type="Proteomes" id="UP000077069"/>
    </source>
</evidence>
<name>A0A177CMK2_9PLEO</name>
<reference evidence="3 4" key="1">
    <citation type="submission" date="2016-05" db="EMBL/GenBank/DDBJ databases">
        <title>Comparative analysis of secretome profiles of manganese(II)-oxidizing ascomycete fungi.</title>
        <authorList>
            <consortium name="DOE Joint Genome Institute"/>
            <person name="Zeiner C.A."/>
            <person name="Purvine S.O."/>
            <person name="Zink E.M."/>
            <person name="Wu S."/>
            <person name="Pasa-Tolic L."/>
            <person name="Chaput D.L."/>
            <person name="Haridas S."/>
            <person name="Grigoriev I.V."/>
            <person name="Santelli C.M."/>
            <person name="Hansel C.M."/>
        </authorList>
    </citation>
    <scope>NUCLEOTIDE SEQUENCE [LARGE SCALE GENOMIC DNA]</scope>
    <source>
        <strain evidence="3 4">AP3s5-JAC2a</strain>
    </source>
</reference>
<evidence type="ECO:0000256" key="2">
    <source>
        <dbReference type="SAM" id="MobiDB-lite"/>
    </source>
</evidence>
<keyword evidence="1" id="KW-0175">Coiled coil</keyword>
<dbReference type="GeneID" id="28767473"/>
<dbReference type="RefSeq" id="XP_018038891.1">
    <property type="nucleotide sequence ID" value="XM_018183987.1"/>
</dbReference>
<feature type="region of interest" description="Disordered" evidence="2">
    <location>
        <begin position="48"/>
        <end position="75"/>
    </location>
</feature>
<feature type="coiled-coil region" evidence="1">
    <location>
        <begin position="333"/>
        <end position="381"/>
    </location>
</feature>
<dbReference type="InParanoid" id="A0A177CMK2"/>
<feature type="compositionally biased region" description="Polar residues" evidence="2">
    <location>
        <begin position="149"/>
        <end position="160"/>
    </location>
</feature>
<accession>A0A177CMK2</accession>
<dbReference type="OrthoDB" id="3790858at2759"/>
<dbReference type="AlphaFoldDB" id="A0A177CMK2"/>
<feature type="compositionally biased region" description="Polar residues" evidence="2">
    <location>
        <begin position="64"/>
        <end position="73"/>
    </location>
</feature>
<feature type="region of interest" description="Disordered" evidence="2">
    <location>
        <begin position="122"/>
        <end position="161"/>
    </location>
</feature>
<protein>
    <submittedName>
        <fullName evidence="3">Uncharacterized protein</fullName>
    </submittedName>
</protein>
<dbReference type="Proteomes" id="UP000077069">
    <property type="component" value="Unassembled WGS sequence"/>
</dbReference>